<dbReference type="NCBIfam" id="TIGR00552">
    <property type="entry name" value="nadE"/>
    <property type="match status" value="1"/>
</dbReference>
<dbReference type="AlphaFoldDB" id="A0A7V4XTF3"/>
<feature type="binding site" evidence="7">
    <location>
        <begin position="300"/>
        <end position="307"/>
    </location>
    <ligand>
        <name>ATP</name>
        <dbReference type="ChEBI" id="CHEBI:30616"/>
    </ligand>
</feature>
<dbReference type="GO" id="GO:0009435">
    <property type="term" value="P:NAD+ biosynthetic process"/>
    <property type="evidence" value="ECO:0007669"/>
    <property type="project" value="UniProtKB-UniRule"/>
</dbReference>
<evidence type="ECO:0000256" key="5">
    <source>
        <dbReference type="ARBA" id="ARBA00022840"/>
    </source>
</evidence>
<evidence type="ECO:0000259" key="10">
    <source>
        <dbReference type="PROSITE" id="PS50263"/>
    </source>
</evidence>
<feature type="active site" description="For glutaminase activity" evidence="7">
    <location>
        <position position="114"/>
    </location>
</feature>
<feature type="binding site" evidence="7">
    <location>
        <position position="120"/>
    </location>
    <ligand>
        <name>L-glutamine</name>
        <dbReference type="ChEBI" id="CHEBI:58359"/>
    </ligand>
</feature>
<dbReference type="InterPro" id="IPR022310">
    <property type="entry name" value="NAD/GMP_synthase"/>
</dbReference>
<dbReference type="InterPro" id="IPR003694">
    <property type="entry name" value="NAD_synthase"/>
</dbReference>
<feature type="domain" description="CN hydrolase" evidence="10">
    <location>
        <begin position="1"/>
        <end position="257"/>
    </location>
</feature>
<comment type="catalytic activity">
    <reaction evidence="7 8">
        <text>deamido-NAD(+) + L-glutamine + ATP + H2O = L-glutamate + AMP + diphosphate + NAD(+) + H(+)</text>
        <dbReference type="Rhea" id="RHEA:24384"/>
        <dbReference type="ChEBI" id="CHEBI:15377"/>
        <dbReference type="ChEBI" id="CHEBI:15378"/>
        <dbReference type="ChEBI" id="CHEBI:29985"/>
        <dbReference type="ChEBI" id="CHEBI:30616"/>
        <dbReference type="ChEBI" id="CHEBI:33019"/>
        <dbReference type="ChEBI" id="CHEBI:57540"/>
        <dbReference type="ChEBI" id="CHEBI:58359"/>
        <dbReference type="ChEBI" id="CHEBI:58437"/>
        <dbReference type="ChEBI" id="CHEBI:456215"/>
        <dbReference type="EC" id="6.3.5.1"/>
    </reaction>
</comment>
<dbReference type="CDD" id="cd07570">
    <property type="entry name" value="GAT_Gln-NAD-synth"/>
    <property type="match status" value="1"/>
</dbReference>
<comment type="pathway">
    <text evidence="1 7 8">Cofactor biosynthesis; NAD(+) biosynthesis; NAD(+) from deamido-NAD(+) (L-Gln route): step 1/1.</text>
</comment>
<dbReference type="HAMAP" id="MF_02090">
    <property type="entry name" value="NadE_glutamine_dep"/>
    <property type="match status" value="1"/>
</dbReference>
<dbReference type="Gene3D" id="3.40.50.620">
    <property type="entry name" value="HUPs"/>
    <property type="match status" value="1"/>
</dbReference>
<sequence>MKIALAQINPTVGDFHGNVRKILDFTRRAAESGAHLAVFPELAVCGYPPADLLEKPPFVARCEEAIAHIAHETASLRIAVICGYVTPAPHGSGKHVMNSAALLSEGHVEFVQSKMLLPFYDVFDEQRYFAPARHQQICHFQGQSVAITICEDAWNDKSFWEHRRYSVDPIEELTRHGASVILNLSASPYWRGKRTTRQHMLASIARQHHLPVVMVNQVGGNDSLVFDGTSIALAPDGRVCAQARSFEEDLVLFDTETLQGDLHSVTGPSEDDKTAALLDALTLGTRDYVRKCGFSRVVVGLSGGIDSALVAAIAVRALGAENVHGYGMPSAFSSQGSIDDSRQLAAHLGIGFDVLPIHGLYEKYLETLAPVFAGLKPDVTEENIQSRIRGALLMAVSNKRNALVLTTGNKSEMSTGYCTLYGDMVGALAVIGDVVKTQVYALCRYLNREQQIIPHAILDKPPSAELRPDQKDTDTLLPYDQLDPIVEAYVERYESAERIAASKNIDLATVRTVIRMIERAEYKRQQAAPVLKVTPKAFGLGRRFPIAVKVEV</sequence>
<dbReference type="Pfam" id="PF00795">
    <property type="entry name" value="CN_hydrolase"/>
    <property type="match status" value="1"/>
</dbReference>
<feature type="binding site" evidence="7">
    <location>
        <position position="383"/>
    </location>
    <ligand>
        <name>deamido-NAD(+)</name>
        <dbReference type="ChEBI" id="CHEBI:58437"/>
        <note>ligand shared between two neighboring subunits</note>
    </ligand>
</feature>
<feature type="active site" description="Proton acceptor; for glutaminase activity" evidence="7">
    <location>
        <position position="41"/>
    </location>
</feature>
<dbReference type="GO" id="GO:0005524">
    <property type="term" value="F:ATP binding"/>
    <property type="evidence" value="ECO:0007669"/>
    <property type="project" value="UniProtKB-UniRule"/>
</dbReference>
<organism evidence="11">
    <name type="scientific">Acidobacterium capsulatum</name>
    <dbReference type="NCBI Taxonomy" id="33075"/>
    <lineage>
        <taxon>Bacteria</taxon>
        <taxon>Pseudomonadati</taxon>
        <taxon>Acidobacteriota</taxon>
        <taxon>Terriglobia</taxon>
        <taxon>Terriglobales</taxon>
        <taxon>Acidobacteriaceae</taxon>
        <taxon>Acidobacterium</taxon>
    </lineage>
</organism>
<dbReference type="UniPathway" id="UPA00253">
    <property type="reaction ID" value="UER00334"/>
</dbReference>
<feature type="binding site" evidence="7">
    <location>
        <position position="412"/>
    </location>
    <ligand>
        <name>deamido-NAD(+)</name>
        <dbReference type="ChEBI" id="CHEBI:58437"/>
        <note>ligand shared between two neighboring subunits</note>
    </ligand>
</feature>
<protein>
    <recommendedName>
        <fullName evidence="7 8">Glutamine-dependent NAD(+) synthetase</fullName>
        <ecNumber evidence="7 8">6.3.5.1</ecNumber>
    </recommendedName>
    <alternativeName>
        <fullName evidence="7 8">NAD(+) synthase [glutamine-hydrolyzing]</fullName>
    </alternativeName>
</protein>
<dbReference type="InterPro" id="IPR036526">
    <property type="entry name" value="C-N_Hydrolase_sf"/>
</dbReference>
<accession>A0A7V4XTF3</accession>
<proteinExistence type="inferred from homology"/>
<evidence type="ECO:0000256" key="6">
    <source>
        <dbReference type="ARBA" id="ARBA00023027"/>
    </source>
</evidence>
<evidence type="ECO:0000256" key="2">
    <source>
        <dbReference type="ARBA" id="ARBA00007145"/>
    </source>
</evidence>
<comment type="similarity">
    <text evidence="9">Belongs to the NAD synthetase family.</text>
</comment>
<comment type="caution">
    <text evidence="11">The sequence shown here is derived from an EMBL/GenBank/DDBJ whole genome shotgun (WGS) entry which is preliminary data.</text>
</comment>
<keyword evidence="3 7" id="KW-0436">Ligase</keyword>
<dbReference type="SUPFAM" id="SSF56317">
    <property type="entry name" value="Carbon-nitrogen hydrolase"/>
    <property type="match status" value="1"/>
</dbReference>
<dbReference type="GO" id="GO:0008795">
    <property type="term" value="F:NAD+ synthase activity"/>
    <property type="evidence" value="ECO:0007669"/>
    <property type="project" value="UniProtKB-UniRule"/>
</dbReference>
<reference evidence="11" key="1">
    <citation type="journal article" date="2020" name="mSystems">
        <title>Genome- and Community-Level Interaction Insights into Carbon Utilization and Element Cycling Functions of Hydrothermarchaeota in Hydrothermal Sediment.</title>
        <authorList>
            <person name="Zhou Z."/>
            <person name="Liu Y."/>
            <person name="Xu W."/>
            <person name="Pan J."/>
            <person name="Luo Z.H."/>
            <person name="Li M."/>
        </authorList>
    </citation>
    <scope>NUCLEOTIDE SEQUENCE [LARGE SCALE GENOMIC DNA]</scope>
    <source>
        <strain evidence="11">SpSt-855</strain>
    </source>
</reference>
<keyword evidence="4 7" id="KW-0547">Nucleotide-binding</keyword>
<dbReference type="GO" id="GO:0003952">
    <property type="term" value="F:NAD+ synthase (glutamine-hydrolyzing) activity"/>
    <property type="evidence" value="ECO:0007669"/>
    <property type="project" value="UniProtKB-UniRule"/>
</dbReference>
<dbReference type="GO" id="GO:0005737">
    <property type="term" value="C:cytoplasm"/>
    <property type="evidence" value="ECO:0007669"/>
    <property type="project" value="InterPro"/>
</dbReference>
<evidence type="ECO:0000256" key="3">
    <source>
        <dbReference type="ARBA" id="ARBA00022598"/>
    </source>
</evidence>
<name>A0A7V4XTF3_9BACT</name>
<dbReference type="InterPro" id="IPR003010">
    <property type="entry name" value="C-N_Hydrolase"/>
</dbReference>
<dbReference type="EMBL" id="DTKL01000059">
    <property type="protein sequence ID" value="HGY94849.1"/>
    <property type="molecule type" value="Genomic_DNA"/>
</dbReference>
<dbReference type="InterPro" id="IPR014729">
    <property type="entry name" value="Rossmann-like_a/b/a_fold"/>
</dbReference>
<feature type="binding site" evidence="7">
    <location>
        <position position="193"/>
    </location>
    <ligand>
        <name>L-glutamine</name>
        <dbReference type="ChEBI" id="CHEBI:58359"/>
    </ligand>
</feature>
<comment type="caution">
    <text evidence="7">Lacks conserved residue(s) required for the propagation of feature annotation.</text>
</comment>
<feature type="active site" description="Nucleophile; for glutaminase activity" evidence="7">
    <location>
        <position position="150"/>
    </location>
</feature>
<dbReference type="Pfam" id="PF02540">
    <property type="entry name" value="NAD_synthase"/>
    <property type="match status" value="1"/>
</dbReference>
<keyword evidence="5 7" id="KW-0067">ATP-binding</keyword>
<keyword evidence="6 7" id="KW-0520">NAD</keyword>
<evidence type="ECO:0000256" key="4">
    <source>
        <dbReference type="ARBA" id="ARBA00022741"/>
    </source>
</evidence>
<evidence type="ECO:0000313" key="11">
    <source>
        <dbReference type="EMBL" id="HGY94849.1"/>
    </source>
</evidence>
<feature type="binding site" evidence="7">
    <location>
        <position position="187"/>
    </location>
    <ligand>
        <name>L-glutamine</name>
        <dbReference type="ChEBI" id="CHEBI:58359"/>
    </ligand>
</feature>
<dbReference type="Gene3D" id="3.60.110.10">
    <property type="entry name" value="Carbon-nitrogen hydrolase"/>
    <property type="match status" value="1"/>
</dbReference>
<comment type="similarity">
    <text evidence="2 7 8">In the C-terminal section; belongs to the NAD synthetase family.</text>
</comment>
<dbReference type="PROSITE" id="PS50263">
    <property type="entry name" value="CN_HYDROLASE"/>
    <property type="match status" value="1"/>
</dbReference>
<dbReference type="PIRSF" id="PIRSF006630">
    <property type="entry name" value="NADS_GAT"/>
    <property type="match status" value="1"/>
</dbReference>
<feature type="binding site" evidence="7">
    <location>
        <position position="407"/>
    </location>
    <ligand>
        <name>ATP</name>
        <dbReference type="ChEBI" id="CHEBI:30616"/>
    </ligand>
</feature>
<feature type="binding site" evidence="7">
    <location>
        <position position="523"/>
    </location>
    <ligand>
        <name>deamido-NAD(+)</name>
        <dbReference type="ChEBI" id="CHEBI:58437"/>
        <note>ligand shared between two neighboring subunits</note>
    </ligand>
</feature>
<comment type="function">
    <text evidence="7">Catalyzes the ATP-dependent amidation of deamido-NAD to form NAD. Uses L-glutamine as a nitrogen source.</text>
</comment>
<evidence type="ECO:0000256" key="1">
    <source>
        <dbReference type="ARBA" id="ARBA00005188"/>
    </source>
</evidence>
<gene>
    <name evidence="7" type="primary">nadE</name>
    <name evidence="11" type="ORF">ENW50_09245</name>
</gene>
<dbReference type="GO" id="GO:0004359">
    <property type="term" value="F:glutaminase activity"/>
    <property type="evidence" value="ECO:0007669"/>
    <property type="project" value="InterPro"/>
</dbReference>
<dbReference type="PANTHER" id="PTHR23090">
    <property type="entry name" value="NH 3 /GLUTAMINE-DEPENDENT NAD + SYNTHETASE"/>
    <property type="match status" value="1"/>
</dbReference>
<dbReference type="PANTHER" id="PTHR23090:SF9">
    <property type="entry name" value="GLUTAMINE-DEPENDENT NAD(+) SYNTHETASE"/>
    <property type="match status" value="1"/>
</dbReference>
<dbReference type="EC" id="6.3.5.1" evidence="7 8"/>
<dbReference type="SUPFAM" id="SSF52402">
    <property type="entry name" value="Adenine nucleotide alpha hydrolases-like"/>
    <property type="match status" value="1"/>
</dbReference>
<evidence type="ECO:0000256" key="8">
    <source>
        <dbReference type="PIRNR" id="PIRNR006630"/>
    </source>
</evidence>
<dbReference type="FunFam" id="3.40.50.620:FF:000106">
    <property type="entry name" value="Glutamine-dependent NAD(+) synthetase"/>
    <property type="match status" value="1"/>
</dbReference>
<dbReference type="CDD" id="cd00553">
    <property type="entry name" value="NAD_synthase"/>
    <property type="match status" value="1"/>
</dbReference>
<dbReference type="InterPro" id="IPR014445">
    <property type="entry name" value="Gln-dep_NAD_synthase"/>
</dbReference>
<evidence type="ECO:0000256" key="9">
    <source>
        <dbReference type="RuleBase" id="RU003811"/>
    </source>
</evidence>
<evidence type="ECO:0000256" key="7">
    <source>
        <dbReference type="HAMAP-Rule" id="MF_02090"/>
    </source>
</evidence>
<dbReference type="NCBIfam" id="NF010588">
    <property type="entry name" value="PRK13981.1"/>
    <property type="match status" value="1"/>
</dbReference>